<protein>
    <submittedName>
        <fullName evidence="1">Uncharacterized protein</fullName>
    </submittedName>
</protein>
<evidence type="ECO:0000313" key="1">
    <source>
        <dbReference type="EMBL" id="HAB1993943.1"/>
    </source>
</evidence>
<name>A0A6X8K8K0_SALDZ</name>
<comment type="caution">
    <text evidence="1">The sequence shown here is derived from an EMBL/GenBank/DDBJ whole genome shotgun (WGS) entry which is preliminary data.</text>
</comment>
<sequence length="127" mass="14668">MHNGFEQLPDYVYLASPFQISQRLLSEIHEQLRFGDKNVEILDGPQVIELIKKYKPLLLENLLSISDKLQLHDVQQLNNLELIAALNQKYSIDELNCYSDLAFFMGTIDSNILLDSTFSIKKEKIIL</sequence>
<feature type="non-terminal residue" evidence="1">
    <location>
        <position position="127"/>
    </location>
</feature>
<reference evidence="1" key="1">
    <citation type="journal article" date="2018" name="Genome Biol.">
        <title>SKESA: strategic k-mer extension for scrupulous assemblies.</title>
        <authorList>
            <person name="Souvorov A."/>
            <person name="Agarwala R."/>
            <person name="Lipman D.J."/>
        </authorList>
    </citation>
    <scope>NUCLEOTIDE SEQUENCE</scope>
    <source>
        <strain evidence="1">Salmonella enterica</strain>
    </source>
</reference>
<gene>
    <name evidence="1" type="ORF">GB088_23185</name>
</gene>
<accession>A0A6X8K8K0</accession>
<reference evidence="1" key="2">
    <citation type="submission" date="2019-10" db="EMBL/GenBank/DDBJ databases">
        <authorList>
            <consortium name="NCBI Pathogen Detection Project"/>
        </authorList>
    </citation>
    <scope>NUCLEOTIDE SEQUENCE</scope>
    <source>
        <strain evidence="1">Salmonella enterica</strain>
    </source>
</reference>
<organism evidence="1">
    <name type="scientific">Salmonella diarizonae</name>
    <dbReference type="NCBI Taxonomy" id="59204"/>
    <lineage>
        <taxon>Bacteria</taxon>
        <taxon>Pseudomonadati</taxon>
        <taxon>Pseudomonadota</taxon>
        <taxon>Gammaproteobacteria</taxon>
        <taxon>Enterobacterales</taxon>
        <taxon>Enterobacteriaceae</taxon>
        <taxon>Salmonella</taxon>
    </lineage>
</organism>
<proteinExistence type="predicted"/>
<dbReference type="EMBL" id="DAAFYE010000141">
    <property type="protein sequence ID" value="HAB1993943.1"/>
    <property type="molecule type" value="Genomic_DNA"/>
</dbReference>
<dbReference type="AlphaFoldDB" id="A0A6X8K8K0"/>